<protein>
    <submittedName>
        <fullName evidence="1">Uncharacterized protein</fullName>
    </submittedName>
</protein>
<dbReference type="AlphaFoldDB" id="A0A8S3FKB9"/>
<evidence type="ECO:0000313" key="1">
    <source>
        <dbReference type="EMBL" id="CAF5128204.1"/>
    </source>
</evidence>
<name>A0A8S3FKB9_9BILA</name>
<reference evidence="1" key="1">
    <citation type="submission" date="2021-02" db="EMBL/GenBank/DDBJ databases">
        <authorList>
            <person name="Nowell W R."/>
        </authorList>
    </citation>
    <scope>NUCLEOTIDE SEQUENCE</scope>
</reference>
<gene>
    <name evidence="1" type="ORF">BYL167_LOCUS68105</name>
    <name evidence="2" type="ORF">GIL414_LOCUS77930</name>
</gene>
<accession>A0A8S3FKB9</accession>
<sequence length="74" mass="8639">MFSPSSTIKGSRRLKHKQRLMSNNMLASPYDQDSTVTDQQYAQSFNQLPQNSFVSSPPQRHLFRLFQSPSSYRR</sequence>
<dbReference type="EMBL" id="CAJOBJ010348773">
    <property type="protein sequence ID" value="CAF5205324.1"/>
    <property type="molecule type" value="Genomic_DNA"/>
</dbReference>
<dbReference type="Proteomes" id="UP000681967">
    <property type="component" value="Unassembled WGS sequence"/>
</dbReference>
<comment type="caution">
    <text evidence="1">The sequence shown here is derived from an EMBL/GenBank/DDBJ whole genome shotgun (WGS) entry which is preliminary data.</text>
</comment>
<evidence type="ECO:0000313" key="2">
    <source>
        <dbReference type="EMBL" id="CAF5205324.1"/>
    </source>
</evidence>
<dbReference type="EMBL" id="CAJOBH010247095">
    <property type="protein sequence ID" value="CAF5128204.1"/>
    <property type="molecule type" value="Genomic_DNA"/>
</dbReference>
<dbReference type="Proteomes" id="UP000681720">
    <property type="component" value="Unassembled WGS sequence"/>
</dbReference>
<organism evidence="1 3">
    <name type="scientific">Rotaria magnacalcarata</name>
    <dbReference type="NCBI Taxonomy" id="392030"/>
    <lineage>
        <taxon>Eukaryota</taxon>
        <taxon>Metazoa</taxon>
        <taxon>Spiralia</taxon>
        <taxon>Gnathifera</taxon>
        <taxon>Rotifera</taxon>
        <taxon>Eurotatoria</taxon>
        <taxon>Bdelloidea</taxon>
        <taxon>Philodinida</taxon>
        <taxon>Philodinidae</taxon>
        <taxon>Rotaria</taxon>
    </lineage>
</organism>
<evidence type="ECO:0000313" key="3">
    <source>
        <dbReference type="Proteomes" id="UP000681967"/>
    </source>
</evidence>
<proteinExistence type="predicted"/>